<dbReference type="PROSITE" id="PS50297">
    <property type="entry name" value="ANK_REP_REGION"/>
    <property type="match status" value="1"/>
</dbReference>
<dbReference type="GO" id="GO:0008270">
    <property type="term" value="F:zinc ion binding"/>
    <property type="evidence" value="ECO:0007669"/>
    <property type="project" value="UniProtKB-KW"/>
</dbReference>
<dbReference type="SUPFAM" id="SSF48403">
    <property type="entry name" value="Ankyrin repeat"/>
    <property type="match status" value="1"/>
</dbReference>
<name>A0A0L0BMB8_LUCCU</name>
<dbReference type="GO" id="GO:0005096">
    <property type="term" value="F:GTPase activator activity"/>
    <property type="evidence" value="ECO:0007669"/>
    <property type="project" value="TreeGrafter"/>
</dbReference>
<dbReference type="GO" id="GO:0003924">
    <property type="term" value="F:GTPase activity"/>
    <property type="evidence" value="ECO:0007669"/>
    <property type="project" value="TreeGrafter"/>
</dbReference>
<evidence type="ECO:0000256" key="3">
    <source>
        <dbReference type="SAM" id="MobiDB-lite"/>
    </source>
</evidence>
<dbReference type="AlphaFoldDB" id="A0A0L0BMB8"/>
<evidence type="ECO:0000256" key="2">
    <source>
        <dbReference type="PROSITE-ProRule" id="PRU00023"/>
    </source>
</evidence>
<evidence type="ECO:0000256" key="1">
    <source>
        <dbReference type="ARBA" id="ARBA00022771"/>
    </source>
</evidence>
<reference evidence="4 5" key="1">
    <citation type="journal article" date="2015" name="Nat. Commun.">
        <title>Lucilia cuprina genome unlocks parasitic fly biology to underpin future interventions.</title>
        <authorList>
            <person name="Anstead C.A."/>
            <person name="Korhonen P.K."/>
            <person name="Young N.D."/>
            <person name="Hall R.S."/>
            <person name="Jex A.R."/>
            <person name="Murali S.C."/>
            <person name="Hughes D.S."/>
            <person name="Lee S.F."/>
            <person name="Perry T."/>
            <person name="Stroehlein A.J."/>
            <person name="Ansell B.R."/>
            <person name="Breugelmans B."/>
            <person name="Hofmann A."/>
            <person name="Qu J."/>
            <person name="Dugan S."/>
            <person name="Lee S.L."/>
            <person name="Chao H."/>
            <person name="Dinh H."/>
            <person name="Han Y."/>
            <person name="Doddapaneni H.V."/>
            <person name="Worley K.C."/>
            <person name="Muzny D.M."/>
            <person name="Ioannidis P."/>
            <person name="Waterhouse R.M."/>
            <person name="Zdobnov E.M."/>
            <person name="James P.J."/>
            <person name="Bagnall N.H."/>
            <person name="Kotze A.C."/>
            <person name="Gibbs R.A."/>
            <person name="Richards S."/>
            <person name="Batterham P."/>
            <person name="Gasser R.B."/>
        </authorList>
    </citation>
    <scope>NUCLEOTIDE SEQUENCE [LARGE SCALE GENOMIC DNA]</scope>
    <source>
        <strain evidence="4 5">LS</strain>
        <tissue evidence="4">Full body</tissue>
    </source>
</reference>
<protein>
    <submittedName>
        <fullName evidence="4">Centaurin-gamma-1A</fullName>
    </submittedName>
</protein>
<evidence type="ECO:0000313" key="4">
    <source>
        <dbReference type="EMBL" id="KNC21162.1"/>
    </source>
</evidence>
<keyword evidence="2" id="KW-0040">ANK repeat</keyword>
<feature type="compositionally biased region" description="Low complexity" evidence="3">
    <location>
        <begin position="90"/>
        <end position="141"/>
    </location>
</feature>
<dbReference type="PANTHER" id="PTHR45819:SF5">
    <property type="entry name" value="CENTAURIN-GAMMA-1A"/>
    <property type="match status" value="1"/>
</dbReference>
<organism evidence="4 5">
    <name type="scientific">Lucilia cuprina</name>
    <name type="common">Green bottle fly</name>
    <name type="synonym">Australian sheep blowfly</name>
    <dbReference type="NCBI Taxonomy" id="7375"/>
    <lineage>
        <taxon>Eukaryota</taxon>
        <taxon>Metazoa</taxon>
        <taxon>Ecdysozoa</taxon>
        <taxon>Arthropoda</taxon>
        <taxon>Hexapoda</taxon>
        <taxon>Insecta</taxon>
        <taxon>Pterygota</taxon>
        <taxon>Neoptera</taxon>
        <taxon>Endopterygota</taxon>
        <taxon>Diptera</taxon>
        <taxon>Brachycera</taxon>
        <taxon>Muscomorpha</taxon>
        <taxon>Oestroidea</taxon>
        <taxon>Calliphoridae</taxon>
        <taxon>Luciliinae</taxon>
        <taxon>Lucilia</taxon>
    </lineage>
</organism>
<gene>
    <name evidence="4" type="ORF">FF38_00030</name>
</gene>
<feature type="non-terminal residue" evidence="4">
    <location>
        <position position="1"/>
    </location>
</feature>
<comment type="caution">
    <text evidence="4">The sequence shown here is derived from an EMBL/GenBank/DDBJ whole genome shotgun (WGS) entry which is preliminary data.</text>
</comment>
<dbReference type="PANTHER" id="PTHR45819">
    <property type="entry name" value="CENTAURIN-GAMMA-1A"/>
    <property type="match status" value="1"/>
</dbReference>
<feature type="region of interest" description="Disordered" evidence="3">
    <location>
        <begin position="168"/>
        <end position="197"/>
    </location>
</feature>
<dbReference type="Proteomes" id="UP000037069">
    <property type="component" value="Unassembled WGS sequence"/>
</dbReference>
<evidence type="ECO:0000313" key="5">
    <source>
        <dbReference type="Proteomes" id="UP000037069"/>
    </source>
</evidence>
<keyword evidence="5" id="KW-1185">Reference proteome</keyword>
<proteinExistence type="predicted"/>
<dbReference type="InterPro" id="IPR036770">
    <property type="entry name" value="Ankyrin_rpt-contain_sf"/>
</dbReference>
<accession>A0A0L0BMB8</accession>
<dbReference type="Pfam" id="PF12796">
    <property type="entry name" value="Ank_2"/>
    <property type="match status" value="1"/>
</dbReference>
<keyword evidence="1" id="KW-0863">Zinc-finger</keyword>
<sequence length="197" mass="19945">RSDMKSIVLILANANAEVTNANVSPRDVRTPLLLACAIGNLAIAQLLIWNGANIKHTDHEGRTCLAYARAAQSLATAKSLKAAAAAAAATQNASSTSNTNSSMASNTSSSSSSVSNATTTSTNSHSANNSSSTAANSSTSNGGIPAPHYSVEETTALVELLTGLGCPESAPLTASGTLPRRRDTLGTPYEKTVSGVI</sequence>
<dbReference type="OrthoDB" id="6136903at2759"/>
<keyword evidence="1" id="KW-0479">Metal-binding</keyword>
<dbReference type="InterPro" id="IPR002110">
    <property type="entry name" value="Ankyrin_rpt"/>
</dbReference>
<dbReference type="InterPro" id="IPR051282">
    <property type="entry name" value="Arf-GAP_GTPase_ANK_PH"/>
</dbReference>
<feature type="repeat" description="ANK" evidence="2">
    <location>
        <begin position="27"/>
        <end position="59"/>
    </location>
</feature>
<dbReference type="PROSITE" id="PS50088">
    <property type="entry name" value="ANK_REPEAT"/>
    <property type="match status" value="1"/>
</dbReference>
<dbReference type="EMBL" id="JRES01001649">
    <property type="protein sequence ID" value="KNC21162.1"/>
    <property type="molecule type" value="Genomic_DNA"/>
</dbReference>
<dbReference type="Gene3D" id="1.25.40.20">
    <property type="entry name" value="Ankyrin repeat-containing domain"/>
    <property type="match status" value="1"/>
</dbReference>
<keyword evidence="1" id="KW-0862">Zinc</keyword>
<feature type="region of interest" description="Disordered" evidence="3">
    <location>
        <begin position="90"/>
        <end position="148"/>
    </location>
</feature>